<dbReference type="Pfam" id="PF12804">
    <property type="entry name" value="NTP_transf_3"/>
    <property type="match status" value="1"/>
</dbReference>
<keyword evidence="2 8" id="KW-0808">Transferase</keyword>
<sequence>MEIVKREKLTYCEFMTGAILAGGKSSRFGENKALFPIHGIPIIKKIIDILHKNTEELFIVARDAAPYKSFGVKVIKDIYPGKGPLAGLHASLLNARSDRVFLIACDMPFLSDKLVAHMRSIRSSAPVVVPLSQKGLEPLHAIYKKELVSIVEKRILSGNLSLKGLVESVPHTIVRLDELPQNFFTELSVLNINTKLDLEKATQLYDKCVSDNEERISNS</sequence>
<gene>
    <name evidence="8" type="primary">mobA</name>
    <name evidence="10" type="ORF">DBT_1477</name>
</gene>
<evidence type="ECO:0000313" key="10">
    <source>
        <dbReference type="EMBL" id="OCC14991.1"/>
    </source>
</evidence>
<feature type="domain" description="MobA-like NTP transferase" evidence="9">
    <location>
        <begin position="17"/>
        <end position="154"/>
    </location>
</feature>
<dbReference type="AlphaFoldDB" id="A0A1B9F5F0"/>
<dbReference type="OrthoDB" id="9788394at2"/>
<evidence type="ECO:0000256" key="4">
    <source>
        <dbReference type="ARBA" id="ARBA00022741"/>
    </source>
</evidence>
<feature type="binding site" evidence="8">
    <location>
        <begin position="20"/>
        <end position="22"/>
    </location>
    <ligand>
        <name>GTP</name>
        <dbReference type="ChEBI" id="CHEBI:37565"/>
    </ligand>
</feature>
<evidence type="ECO:0000256" key="7">
    <source>
        <dbReference type="ARBA" id="ARBA00023150"/>
    </source>
</evidence>
<comment type="caution">
    <text evidence="8">Lacks conserved residue(s) required for the propagation of feature annotation.</text>
</comment>
<comment type="catalytic activity">
    <reaction evidence="8">
        <text>Mo-molybdopterin + GTP + H(+) = Mo-molybdopterin guanine dinucleotide + diphosphate</text>
        <dbReference type="Rhea" id="RHEA:34243"/>
        <dbReference type="ChEBI" id="CHEBI:15378"/>
        <dbReference type="ChEBI" id="CHEBI:33019"/>
        <dbReference type="ChEBI" id="CHEBI:37565"/>
        <dbReference type="ChEBI" id="CHEBI:71302"/>
        <dbReference type="ChEBI" id="CHEBI:71310"/>
        <dbReference type="EC" id="2.7.7.77"/>
    </reaction>
</comment>
<dbReference type="Proteomes" id="UP000093080">
    <property type="component" value="Unassembled WGS sequence"/>
</dbReference>
<keyword evidence="7 8" id="KW-0501">Molybdenum cofactor biosynthesis</keyword>
<evidence type="ECO:0000259" key="9">
    <source>
        <dbReference type="Pfam" id="PF12804"/>
    </source>
</evidence>
<reference evidence="10 11" key="1">
    <citation type="submission" date="2016-06" db="EMBL/GenBank/DDBJ databases">
        <title>Respiratory ammonification of nitrate coupled to the oxidation of elemental sulfur in deep-sea autotrophic thermophilic bacteria.</title>
        <authorList>
            <person name="Slobodkina G.B."/>
            <person name="Mardanov A.V."/>
            <person name="Ravin N.V."/>
            <person name="Frolova A.A."/>
            <person name="Viryasiv M.B."/>
            <person name="Chernyh N.A."/>
            <person name="Bonch-Osmolovskaya E.A."/>
            <person name="Slobodkin A.I."/>
        </authorList>
    </citation>
    <scope>NUCLEOTIDE SEQUENCE [LARGE SCALE GENOMIC DNA]</scope>
    <source>
        <strain evidence="10 11">S69</strain>
    </source>
</reference>
<dbReference type="PANTHER" id="PTHR19136:SF81">
    <property type="entry name" value="MOLYBDENUM COFACTOR GUANYLYLTRANSFERASE"/>
    <property type="match status" value="1"/>
</dbReference>
<feature type="binding site" evidence="8">
    <location>
        <position position="77"/>
    </location>
    <ligand>
        <name>GTP</name>
        <dbReference type="ChEBI" id="CHEBI:37565"/>
    </ligand>
</feature>
<dbReference type="GO" id="GO:0005737">
    <property type="term" value="C:cytoplasm"/>
    <property type="evidence" value="ECO:0007669"/>
    <property type="project" value="UniProtKB-SubCell"/>
</dbReference>
<keyword evidence="11" id="KW-1185">Reference proteome</keyword>
<accession>A0A1B9F5F0</accession>
<comment type="caution">
    <text evidence="10">The sequence shown here is derived from an EMBL/GenBank/DDBJ whole genome shotgun (WGS) entry which is preliminary data.</text>
</comment>
<dbReference type="EC" id="2.7.7.77" evidence="8"/>
<evidence type="ECO:0000256" key="8">
    <source>
        <dbReference type="HAMAP-Rule" id="MF_00316"/>
    </source>
</evidence>
<keyword evidence="4 8" id="KW-0547">Nucleotide-binding</keyword>
<keyword evidence="3 8" id="KW-0479">Metal-binding</keyword>
<dbReference type="EMBL" id="MAGO01000007">
    <property type="protein sequence ID" value="OCC14991.1"/>
    <property type="molecule type" value="Genomic_DNA"/>
</dbReference>
<dbReference type="Gene3D" id="3.90.550.10">
    <property type="entry name" value="Spore Coat Polysaccharide Biosynthesis Protein SpsA, Chain A"/>
    <property type="match status" value="1"/>
</dbReference>
<evidence type="ECO:0000256" key="5">
    <source>
        <dbReference type="ARBA" id="ARBA00022842"/>
    </source>
</evidence>
<dbReference type="GO" id="GO:0006777">
    <property type="term" value="P:Mo-molybdopterin cofactor biosynthetic process"/>
    <property type="evidence" value="ECO:0007669"/>
    <property type="project" value="UniProtKB-KW"/>
</dbReference>
<feature type="binding site" evidence="8">
    <location>
        <position position="106"/>
    </location>
    <ligand>
        <name>Mg(2+)</name>
        <dbReference type="ChEBI" id="CHEBI:18420"/>
    </ligand>
</feature>
<keyword evidence="6 8" id="KW-0342">GTP-binding</keyword>
<evidence type="ECO:0000313" key="11">
    <source>
        <dbReference type="Proteomes" id="UP000093080"/>
    </source>
</evidence>
<proteinExistence type="inferred from homology"/>
<dbReference type="PATRIC" id="fig|1156395.6.peg.1490"/>
<dbReference type="STRING" id="1156395.DBT_1477"/>
<feature type="binding site" evidence="8">
    <location>
        <position position="32"/>
    </location>
    <ligand>
        <name>GTP</name>
        <dbReference type="ChEBI" id="CHEBI:37565"/>
    </ligand>
</feature>
<keyword evidence="1 8" id="KW-0963">Cytoplasm</keyword>
<feature type="binding site" evidence="8">
    <location>
        <position position="106"/>
    </location>
    <ligand>
        <name>GTP</name>
        <dbReference type="ChEBI" id="CHEBI:37565"/>
    </ligand>
</feature>
<dbReference type="RefSeq" id="WP_083186691.1">
    <property type="nucleotide sequence ID" value="NZ_MAGO01000007.1"/>
</dbReference>
<comment type="domain">
    <text evidence="8">The N-terminal domain determines nucleotide recognition and specific binding, while the C-terminal domain determines the specific binding to the target protein.</text>
</comment>
<keyword evidence="5 8" id="KW-0460">Magnesium</keyword>
<dbReference type="PANTHER" id="PTHR19136">
    <property type="entry name" value="MOLYBDENUM COFACTOR GUANYLYLTRANSFERASE"/>
    <property type="match status" value="1"/>
</dbReference>
<dbReference type="InterPro" id="IPR025877">
    <property type="entry name" value="MobA-like_NTP_Trfase"/>
</dbReference>
<dbReference type="GO" id="GO:0046872">
    <property type="term" value="F:metal ion binding"/>
    <property type="evidence" value="ECO:0007669"/>
    <property type="project" value="UniProtKB-KW"/>
</dbReference>
<dbReference type="InterPro" id="IPR013482">
    <property type="entry name" value="Molybde_CF_guanTrfase"/>
</dbReference>
<comment type="function">
    <text evidence="8">Transfers a GMP moiety from GTP to Mo-molybdopterin (Mo-MPT) cofactor (Moco or molybdenum cofactor) to form Mo-molybdopterin guanine dinucleotide (Mo-MGD) cofactor.</text>
</comment>
<evidence type="ECO:0000256" key="2">
    <source>
        <dbReference type="ARBA" id="ARBA00022679"/>
    </source>
</evidence>
<dbReference type="HAMAP" id="MF_00316">
    <property type="entry name" value="MobA"/>
    <property type="match status" value="1"/>
</dbReference>
<organism evidence="10 11">
    <name type="scientific">Dissulfuribacter thermophilus</name>
    <dbReference type="NCBI Taxonomy" id="1156395"/>
    <lineage>
        <taxon>Bacteria</taxon>
        <taxon>Pseudomonadati</taxon>
        <taxon>Thermodesulfobacteriota</taxon>
        <taxon>Dissulfuribacteria</taxon>
        <taxon>Dissulfuribacterales</taxon>
        <taxon>Dissulfuribacteraceae</taxon>
        <taxon>Dissulfuribacter</taxon>
    </lineage>
</organism>
<name>A0A1B9F5F0_9BACT</name>
<dbReference type="InterPro" id="IPR029044">
    <property type="entry name" value="Nucleotide-diphossugar_trans"/>
</dbReference>
<dbReference type="GO" id="GO:0005525">
    <property type="term" value="F:GTP binding"/>
    <property type="evidence" value="ECO:0007669"/>
    <property type="project" value="UniProtKB-UniRule"/>
</dbReference>
<dbReference type="SUPFAM" id="SSF53448">
    <property type="entry name" value="Nucleotide-diphospho-sugar transferases"/>
    <property type="match status" value="1"/>
</dbReference>
<dbReference type="CDD" id="cd02503">
    <property type="entry name" value="MobA"/>
    <property type="match status" value="1"/>
</dbReference>
<comment type="subcellular location">
    <subcellularLocation>
        <location evidence="8">Cytoplasm</location>
    </subcellularLocation>
</comment>
<evidence type="ECO:0000256" key="1">
    <source>
        <dbReference type="ARBA" id="ARBA00022490"/>
    </source>
</evidence>
<comment type="similarity">
    <text evidence="8">Belongs to the MobA family.</text>
</comment>
<comment type="cofactor">
    <cofactor evidence="8">
        <name>Mg(2+)</name>
        <dbReference type="ChEBI" id="CHEBI:18420"/>
    </cofactor>
</comment>
<evidence type="ECO:0000256" key="3">
    <source>
        <dbReference type="ARBA" id="ARBA00022723"/>
    </source>
</evidence>
<evidence type="ECO:0000256" key="6">
    <source>
        <dbReference type="ARBA" id="ARBA00023134"/>
    </source>
</evidence>
<dbReference type="GO" id="GO:0061603">
    <property type="term" value="F:molybdenum cofactor guanylyltransferase activity"/>
    <property type="evidence" value="ECO:0007669"/>
    <property type="project" value="UniProtKB-EC"/>
</dbReference>
<protein>
    <recommendedName>
        <fullName evidence="8">Probable molybdenum cofactor guanylyltransferase</fullName>
        <shortName evidence="8">MoCo guanylyltransferase</shortName>
        <ecNumber evidence="8">2.7.7.77</ecNumber>
    </recommendedName>
    <alternativeName>
        <fullName evidence="8">GTP:molybdopterin guanylyltransferase</fullName>
    </alternativeName>
    <alternativeName>
        <fullName evidence="8">Mo-MPT guanylyltransferase</fullName>
    </alternativeName>
    <alternativeName>
        <fullName evidence="8">Molybdopterin guanylyltransferase</fullName>
    </alternativeName>
    <alternativeName>
        <fullName evidence="8">Molybdopterin-guanine dinucleotide synthase</fullName>
        <shortName evidence="8">MGD synthase</shortName>
    </alternativeName>
</protein>